<dbReference type="SUPFAM" id="SSF53850">
    <property type="entry name" value="Periplasmic binding protein-like II"/>
    <property type="match status" value="1"/>
</dbReference>
<accession>A0ABW3MNJ7</accession>
<dbReference type="EMBL" id="JBHTIS010003873">
    <property type="protein sequence ID" value="MFD1051792.1"/>
    <property type="molecule type" value="Genomic_DNA"/>
</dbReference>
<evidence type="ECO:0000313" key="4">
    <source>
        <dbReference type="Proteomes" id="UP001597045"/>
    </source>
</evidence>
<protein>
    <submittedName>
        <fullName evidence="3">Substrate-binding domain-containing protein</fullName>
    </submittedName>
</protein>
<sequence length="166" mass="17903">MTYKNDLTKYGISDFAAGNVDFAGSDHPLTDELGQVTARCQGNPPWHLPMVIKPMAIIYHLDGVTDLTLSGDVAARIFNGGITRWNDPAIRALNGPVTLPDVAIQVFHLPKNYRDNAVFQSYLKAASHGAWTTDAGETFTGTGTEVDAMGLTAKVLARYGAISYTD</sequence>
<evidence type="ECO:0000259" key="2">
    <source>
        <dbReference type="Pfam" id="PF12849"/>
    </source>
</evidence>
<dbReference type="InterPro" id="IPR050962">
    <property type="entry name" value="Phosphate-bind_PstS"/>
</dbReference>
<dbReference type="Pfam" id="PF12849">
    <property type="entry name" value="PBP_like_2"/>
    <property type="match status" value="1"/>
</dbReference>
<keyword evidence="4" id="KW-1185">Reference proteome</keyword>
<evidence type="ECO:0000313" key="3">
    <source>
        <dbReference type="EMBL" id="MFD1051792.1"/>
    </source>
</evidence>
<gene>
    <name evidence="3" type="ORF">ACFQ1S_42660</name>
</gene>
<proteinExistence type="inferred from homology"/>
<dbReference type="Proteomes" id="UP001597045">
    <property type="component" value="Unassembled WGS sequence"/>
</dbReference>
<evidence type="ECO:0000256" key="1">
    <source>
        <dbReference type="ARBA" id="ARBA00008725"/>
    </source>
</evidence>
<comment type="caution">
    <text evidence="3">The sequence shown here is derived from an EMBL/GenBank/DDBJ whole genome shotgun (WGS) entry which is preliminary data.</text>
</comment>
<organism evidence="3 4">
    <name type="scientific">Kibdelosporangium lantanae</name>
    <dbReference type="NCBI Taxonomy" id="1497396"/>
    <lineage>
        <taxon>Bacteria</taxon>
        <taxon>Bacillati</taxon>
        <taxon>Actinomycetota</taxon>
        <taxon>Actinomycetes</taxon>
        <taxon>Pseudonocardiales</taxon>
        <taxon>Pseudonocardiaceae</taxon>
        <taxon>Kibdelosporangium</taxon>
    </lineage>
</organism>
<name>A0ABW3MNJ7_9PSEU</name>
<feature type="non-terminal residue" evidence="3">
    <location>
        <position position="166"/>
    </location>
</feature>
<dbReference type="PANTHER" id="PTHR42996:SF1">
    <property type="entry name" value="PHOSPHATE-BINDING PROTEIN PSTS"/>
    <property type="match status" value="1"/>
</dbReference>
<dbReference type="InterPro" id="IPR024370">
    <property type="entry name" value="PBP_domain"/>
</dbReference>
<reference evidence="4" key="1">
    <citation type="journal article" date="2019" name="Int. J. Syst. Evol. Microbiol.">
        <title>The Global Catalogue of Microorganisms (GCM) 10K type strain sequencing project: providing services to taxonomists for standard genome sequencing and annotation.</title>
        <authorList>
            <consortium name="The Broad Institute Genomics Platform"/>
            <consortium name="The Broad Institute Genome Sequencing Center for Infectious Disease"/>
            <person name="Wu L."/>
            <person name="Ma J."/>
        </authorList>
    </citation>
    <scope>NUCLEOTIDE SEQUENCE [LARGE SCALE GENOMIC DNA]</scope>
    <source>
        <strain evidence="4">JCM 31486</strain>
    </source>
</reference>
<feature type="domain" description="PBP" evidence="2">
    <location>
        <begin position="2"/>
        <end position="165"/>
    </location>
</feature>
<dbReference type="Gene3D" id="3.40.190.10">
    <property type="entry name" value="Periplasmic binding protein-like II"/>
    <property type="match status" value="2"/>
</dbReference>
<dbReference type="PANTHER" id="PTHR42996">
    <property type="entry name" value="PHOSPHATE-BINDING PROTEIN PSTS"/>
    <property type="match status" value="1"/>
</dbReference>
<comment type="similarity">
    <text evidence="1">Belongs to the PstS family.</text>
</comment>